<comment type="subcellular location">
    <subcellularLocation>
        <location evidence="1">Cell envelope</location>
    </subcellularLocation>
</comment>
<keyword evidence="4" id="KW-0732">Signal</keyword>
<dbReference type="InterPro" id="IPR050490">
    <property type="entry name" value="Bact_solute-bd_prot1"/>
</dbReference>
<comment type="caution">
    <text evidence="5">The sequence shown here is derived from an EMBL/GenBank/DDBJ whole genome shotgun (WGS) entry which is preliminary data.</text>
</comment>
<evidence type="ECO:0000256" key="1">
    <source>
        <dbReference type="ARBA" id="ARBA00004196"/>
    </source>
</evidence>
<dbReference type="GO" id="GO:0030313">
    <property type="term" value="C:cell envelope"/>
    <property type="evidence" value="ECO:0007669"/>
    <property type="project" value="UniProtKB-SubCell"/>
</dbReference>
<protein>
    <submittedName>
        <fullName evidence="5">ABC transporter substrate-binding protein</fullName>
    </submittedName>
</protein>
<gene>
    <name evidence="5" type="ORF">NC799_02690</name>
</gene>
<evidence type="ECO:0000256" key="4">
    <source>
        <dbReference type="ARBA" id="ARBA00022729"/>
    </source>
</evidence>
<dbReference type="InterPro" id="IPR006059">
    <property type="entry name" value="SBP"/>
</dbReference>
<comment type="similarity">
    <text evidence="2">Belongs to the bacterial solute-binding protein 1 family.</text>
</comment>
<organism evidence="5 6">
    <name type="scientific">Aquibacillus salsiterrae</name>
    <dbReference type="NCBI Taxonomy" id="2950439"/>
    <lineage>
        <taxon>Bacteria</taxon>
        <taxon>Bacillati</taxon>
        <taxon>Bacillota</taxon>
        <taxon>Bacilli</taxon>
        <taxon>Bacillales</taxon>
        <taxon>Bacillaceae</taxon>
        <taxon>Aquibacillus</taxon>
    </lineage>
</organism>
<keyword evidence="6" id="KW-1185">Reference proteome</keyword>
<dbReference type="Pfam" id="PF01547">
    <property type="entry name" value="SBP_bac_1"/>
    <property type="match status" value="1"/>
</dbReference>
<dbReference type="Gene3D" id="3.40.190.10">
    <property type="entry name" value="Periplasmic binding protein-like II"/>
    <property type="match status" value="1"/>
</dbReference>
<dbReference type="PANTHER" id="PTHR43649">
    <property type="entry name" value="ARABINOSE-BINDING PROTEIN-RELATED"/>
    <property type="match status" value="1"/>
</dbReference>
<name>A0A9X3WE87_9BACI</name>
<sequence length="430" mass="49433">MRIKTIIVIMSITLIIVGCRPTSATIQLEEYESTVQTFDQETKADSTLTIWATEDIFSYAVEQFNQKYPNINIEIIKIDRRELVETYMDSIVNQKTPDIFMIEDRYLGAFTGINGLENLYEEPYFANETLQFFSPDLVKNYTQFANEDFLFALPFMHFPYVTYYRADILEEEGFPSDPVQLANFIKTTDNWLEMGAKLKENGHYMMDTNHSLLSILNSTTYYFDDELNYLANNQGVREVAKAINLAVESNLESKVNIWNEDGTTALAEDKQVMFYLPSYGVDLLKTWVPNQSGKWRITQLPLGMNGLDKETGRSLAISSFSNQKKLAWEFIQLTAKQMSGMYQYSDQNSFFGYQDVNEIFNKIMNKPSQGRSTPLDHYAYDVWDLNIYPIVMGNPITLEILDDIEQSINELTRIEKRAIKGVTEGTAGGD</sequence>
<proteinExistence type="inferred from homology"/>
<evidence type="ECO:0000256" key="3">
    <source>
        <dbReference type="ARBA" id="ARBA00022448"/>
    </source>
</evidence>
<keyword evidence="3" id="KW-0813">Transport</keyword>
<dbReference type="AlphaFoldDB" id="A0A9X3WE87"/>
<evidence type="ECO:0000256" key="2">
    <source>
        <dbReference type="ARBA" id="ARBA00008520"/>
    </source>
</evidence>
<dbReference type="PANTHER" id="PTHR43649:SF31">
    <property type="entry name" value="SN-GLYCEROL-3-PHOSPHATE-BINDING PERIPLASMIC PROTEIN UGPB"/>
    <property type="match status" value="1"/>
</dbReference>
<evidence type="ECO:0000313" key="6">
    <source>
        <dbReference type="Proteomes" id="UP001145069"/>
    </source>
</evidence>
<dbReference type="EMBL" id="JAMQKC010000002">
    <property type="protein sequence ID" value="MDC3415814.1"/>
    <property type="molecule type" value="Genomic_DNA"/>
</dbReference>
<dbReference type="RefSeq" id="WP_272444789.1">
    <property type="nucleotide sequence ID" value="NZ_JAMQKC010000002.1"/>
</dbReference>
<dbReference type="Proteomes" id="UP001145069">
    <property type="component" value="Unassembled WGS sequence"/>
</dbReference>
<dbReference type="SUPFAM" id="SSF53850">
    <property type="entry name" value="Periplasmic binding protein-like II"/>
    <property type="match status" value="1"/>
</dbReference>
<evidence type="ECO:0000313" key="5">
    <source>
        <dbReference type="EMBL" id="MDC3415814.1"/>
    </source>
</evidence>
<dbReference type="PROSITE" id="PS51257">
    <property type="entry name" value="PROKAR_LIPOPROTEIN"/>
    <property type="match status" value="1"/>
</dbReference>
<accession>A0A9X3WE87</accession>
<reference evidence="5" key="1">
    <citation type="submission" date="2022-06" db="EMBL/GenBank/DDBJ databases">
        <title>Aquibacillus sp. a new bacterium isolated from soil saline samples.</title>
        <authorList>
            <person name="Galisteo C."/>
            <person name="De La Haba R."/>
            <person name="Sanchez-Porro C."/>
            <person name="Ventosa A."/>
        </authorList>
    </citation>
    <scope>NUCLEOTIDE SEQUENCE</scope>
    <source>
        <strain evidence="5">3ASR75-54</strain>
    </source>
</reference>